<evidence type="ECO:0000313" key="3">
    <source>
        <dbReference type="Proteomes" id="UP000222056"/>
    </source>
</evidence>
<keyword evidence="3" id="KW-1185">Reference proteome</keyword>
<dbReference type="AlphaFoldDB" id="A0A1H6FMT5"/>
<dbReference type="InterPro" id="IPR018713">
    <property type="entry name" value="MPAB/Lcp_cat_dom"/>
</dbReference>
<dbReference type="PANTHER" id="PTHR36151">
    <property type="entry name" value="BLR2777 PROTEIN"/>
    <property type="match status" value="1"/>
</dbReference>
<accession>A0A1H6FMT5</accession>
<dbReference type="EMBL" id="FNWJ01000001">
    <property type="protein sequence ID" value="SEH11500.1"/>
    <property type="molecule type" value="Genomic_DNA"/>
</dbReference>
<name>A0A1H6FMT5_THEAL</name>
<protein>
    <submittedName>
        <fullName evidence="2">Uncharacterized conserved protein, DUF2236 family</fullName>
    </submittedName>
</protein>
<sequence>MGAPPEEGYFPRGRSLLRRVHEERLVGLHYGQRALCIGALDPRNFIGTALHTRGRDAPFQRLAHTAIAFERVFFAPRREADAILERVRTLHQRVRGELPKPAGPYPAGTPYSAFDPELMLWTVAVTCDSAACFFELLVRPLEDDERDALWRDYLLFGELFGMPRSVAPTSWREFREWYETRLASDRMYLTEEARHAGLLSAFELPLPRGLAPAKRLHDALILGSLPQRVRELYGLPFGRQHRAAFTIAVALLRGTRSLAPRALTRGRCASAYELVARTERARIARGERVARLLPIS</sequence>
<dbReference type="OrthoDB" id="3456672at2"/>
<dbReference type="RefSeq" id="WP_093116391.1">
    <property type="nucleotide sequence ID" value="NZ_FNWJ01000001.1"/>
</dbReference>
<dbReference type="Proteomes" id="UP000222056">
    <property type="component" value="Unassembled WGS sequence"/>
</dbReference>
<gene>
    <name evidence="2" type="ORF">SAMN02745716_0787</name>
</gene>
<organism evidence="2 3">
    <name type="scientific">Thermoleophilum album</name>
    <dbReference type="NCBI Taxonomy" id="29539"/>
    <lineage>
        <taxon>Bacteria</taxon>
        <taxon>Bacillati</taxon>
        <taxon>Actinomycetota</taxon>
        <taxon>Thermoleophilia</taxon>
        <taxon>Thermoleophilales</taxon>
        <taxon>Thermoleophilaceae</taxon>
        <taxon>Thermoleophilum</taxon>
    </lineage>
</organism>
<feature type="domain" description="ER-bound oxygenase mpaB/mpaB'/Rubber oxygenase catalytic" evidence="1">
    <location>
        <begin position="18"/>
        <end position="253"/>
    </location>
</feature>
<dbReference type="PANTHER" id="PTHR36151:SF3">
    <property type="entry name" value="ER-BOUND OXYGENASE MPAB_MPAB'_RUBBER OXYGENASE CATALYTIC DOMAIN-CONTAINING PROTEIN"/>
    <property type="match status" value="1"/>
</dbReference>
<dbReference type="STRING" id="29539.SAMN02745716_0787"/>
<evidence type="ECO:0000259" key="1">
    <source>
        <dbReference type="Pfam" id="PF09995"/>
    </source>
</evidence>
<evidence type="ECO:0000313" key="2">
    <source>
        <dbReference type="EMBL" id="SEH11500.1"/>
    </source>
</evidence>
<dbReference type="GO" id="GO:0016491">
    <property type="term" value="F:oxidoreductase activity"/>
    <property type="evidence" value="ECO:0007669"/>
    <property type="project" value="InterPro"/>
</dbReference>
<reference evidence="3" key="1">
    <citation type="submission" date="2016-10" db="EMBL/GenBank/DDBJ databases">
        <authorList>
            <person name="Varghese N."/>
            <person name="Submissions S."/>
        </authorList>
    </citation>
    <scope>NUCLEOTIDE SEQUENCE [LARGE SCALE GENOMIC DNA]</scope>
    <source>
        <strain evidence="3">ATCC 35263</strain>
    </source>
</reference>
<dbReference type="Pfam" id="PF09995">
    <property type="entry name" value="MPAB_Lcp_cat"/>
    <property type="match status" value="1"/>
</dbReference>
<proteinExistence type="predicted"/>